<accession>A0A3N4I1J2</accession>
<keyword evidence="3" id="KW-1185">Reference proteome</keyword>
<organism evidence="2 3">
    <name type="scientific">Ascobolus immersus RN42</name>
    <dbReference type="NCBI Taxonomy" id="1160509"/>
    <lineage>
        <taxon>Eukaryota</taxon>
        <taxon>Fungi</taxon>
        <taxon>Dikarya</taxon>
        <taxon>Ascomycota</taxon>
        <taxon>Pezizomycotina</taxon>
        <taxon>Pezizomycetes</taxon>
        <taxon>Pezizales</taxon>
        <taxon>Ascobolaceae</taxon>
        <taxon>Ascobolus</taxon>
    </lineage>
</organism>
<name>A0A3N4I1J2_ASCIM</name>
<dbReference type="SMART" id="SM00256">
    <property type="entry name" value="FBOX"/>
    <property type="match status" value="1"/>
</dbReference>
<dbReference type="InterPro" id="IPR001810">
    <property type="entry name" value="F-box_dom"/>
</dbReference>
<feature type="domain" description="F-box" evidence="1">
    <location>
        <begin position="28"/>
        <end position="68"/>
    </location>
</feature>
<evidence type="ECO:0000313" key="2">
    <source>
        <dbReference type="EMBL" id="RPA79975.1"/>
    </source>
</evidence>
<reference evidence="2 3" key="1">
    <citation type="journal article" date="2018" name="Nat. Ecol. Evol.">
        <title>Pezizomycetes genomes reveal the molecular basis of ectomycorrhizal truffle lifestyle.</title>
        <authorList>
            <person name="Murat C."/>
            <person name="Payen T."/>
            <person name="Noel B."/>
            <person name="Kuo A."/>
            <person name="Morin E."/>
            <person name="Chen J."/>
            <person name="Kohler A."/>
            <person name="Krizsan K."/>
            <person name="Balestrini R."/>
            <person name="Da Silva C."/>
            <person name="Montanini B."/>
            <person name="Hainaut M."/>
            <person name="Levati E."/>
            <person name="Barry K.W."/>
            <person name="Belfiori B."/>
            <person name="Cichocki N."/>
            <person name="Clum A."/>
            <person name="Dockter R.B."/>
            <person name="Fauchery L."/>
            <person name="Guy J."/>
            <person name="Iotti M."/>
            <person name="Le Tacon F."/>
            <person name="Lindquist E.A."/>
            <person name="Lipzen A."/>
            <person name="Malagnac F."/>
            <person name="Mello A."/>
            <person name="Molinier V."/>
            <person name="Miyauchi S."/>
            <person name="Poulain J."/>
            <person name="Riccioni C."/>
            <person name="Rubini A."/>
            <person name="Sitrit Y."/>
            <person name="Splivallo R."/>
            <person name="Traeger S."/>
            <person name="Wang M."/>
            <person name="Zifcakova L."/>
            <person name="Wipf D."/>
            <person name="Zambonelli A."/>
            <person name="Paolocci F."/>
            <person name="Nowrousian M."/>
            <person name="Ottonello S."/>
            <person name="Baldrian P."/>
            <person name="Spatafora J.W."/>
            <person name="Henrissat B."/>
            <person name="Nagy L.G."/>
            <person name="Aury J.M."/>
            <person name="Wincker P."/>
            <person name="Grigoriev I.V."/>
            <person name="Bonfante P."/>
            <person name="Martin F.M."/>
        </authorList>
    </citation>
    <scope>NUCLEOTIDE SEQUENCE [LARGE SCALE GENOMIC DNA]</scope>
    <source>
        <strain evidence="2 3">RN42</strain>
    </source>
</reference>
<sequence>MTGYFKKDICHESADSPPSCREDFRNVLPNELCNLIFSELSKKDLVTLTRVSTSWCQHIKSFCFHTPTFGTIYRQSNINFDKWKYFCKEARTDSYHPNLDGIENLDHPNWIRLVRNYNYEYSSYCRIATERYVVELFDSTYKRTQRCISSDDTDVRQPIRWHSVQVLRKLLNGSTKVAYIHLEYDLLGQIGALRPTNHSRSSRFRTFNELRNLELVEVKDKEDTVVLKARWNFSEPTGLFQTRFAPYRMVREHEQWEQCAMVYLDLKTKKVGKFEALPAQKRHRPFHAGFGFERSEPSWDTDRGTRIRRYAMPFLGGLRFILTTAPFDHDDEVSGEFGMEYTVTDTLINGAPNMAHNLNLNIAETVPAPMGKEVFRGRLRMTHRSWLEAMTEDTVLFGEKQSCKQSDGRFAEVVRFYYTIKAKGRGCRKFSVPQAGLSGALGLEADWKMVEDDVQPVVWVADIVLTTTPEAAIRASTESPVSSMKFQVFPSHVELYPKLTLPCQTLPQLQQPAVRIEYYHYILDPIRRLLSLGLGFGFGPPASVGGIGLHSRGTTVYHHRLDLDSSVSSGQRGTTFSTQKNSDPMFSVRKLDLEEFKSWTPISMQQRQITAHTATHPALEVKELRNGFVSHGSRMWNLDLPRASNVDVQSNS</sequence>
<dbReference type="AlphaFoldDB" id="A0A3N4I1J2"/>
<dbReference type="Gene3D" id="1.20.1280.50">
    <property type="match status" value="1"/>
</dbReference>
<evidence type="ECO:0000313" key="3">
    <source>
        <dbReference type="Proteomes" id="UP000275078"/>
    </source>
</evidence>
<dbReference type="EMBL" id="ML119693">
    <property type="protein sequence ID" value="RPA79975.1"/>
    <property type="molecule type" value="Genomic_DNA"/>
</dbReference>
<dbReference type="Pfam" id="PF12937">
    <property type="entry name" value="F-box-like"/>
    <property type="match status" value="1"/>
</dbReference>
<dbReference type="CDD" id="cd09917">
    <property type="entry name" value="F-box_SF"/>
    <property type="match status" value="1"/>
</dbReference>
<gene>
    <name evidence="2" type="ORF">BJ508DRAFT_132911</name>
</gene>
<dbReference type="SUPFAM" id="SSF81383">
    <property type="entry name" value="F-box domain"/>
    <property type="match status" value="1"/>
</dbReference>
<dbReference type="InterPro" id="IPR036047">
    <property type="entry name" value="F-box-like_dom_sf"/>
</dbReference>
<protein>
    <recommendedName>
        <fullName evidence="1">F-box domain-containing protein</fullName>
    </recommendedName>
</protein>
<proteinExistence type="predicted"/>
<dbReference type="Proteomes" id="UP000275078">
    <property type="component" value="Unassembled WGS sequence"/>
</dbReference>
<evidence type="ECO:0000259" key="1">
    <source>
        <dbReference type="SMART" id="SM00256"/>
    </source>
</evidence>